<name>A0A9N9I4V9_9GLOM</name>
<dbReference type="Proteomes" id="UP000789570">
    <property type="component" value="Unassembled WGS sequence"/>
</dbReference>
<gene>
    <name evidence="1" type="ORF">FCALED_LOCUS14417</name>
</gene>
<sequence length="60" mass="7088">MGSHRGNPKYIYYVRSSEYQKAWLDRAKTYRKTLKSLSFKDVSSKVLLQDDISNDKKLTE</sequence>
<keyword evidence="2" id="KW-1185">Reference proteome</keyword>
<dbReference type="OrthoDB" id="2331609at2759"/>
<organism evidence="1 2">
    <name type="scientific">Funneliformis caledonium</name>
    <dbReference type="NCBI Taxonomy" id="1117310"/>
    <lineage>
        <taxon>Eukaryota</taxon>
        <taxon>Fungi</taxon>
        <taxon>Fungi incertae sedis</taxon>
        <taxon>Mucoromycota</taxon>
        <taxon>Glomeromycotina</taxon>
        <taxon>Glomeromycetes</taxon>
        <taxon>Glomerales</taxon>
        <taxon>Glomeraceae</taxon>
        <taxon>Funneliformis</taxon>
    </lineage>
</organism>
<dbReference type="EMBL" id="CAJVPQ010010301">
    <property type="protein sequence ID" value="CAG8721710.1"/>
    <property type="molecule type" value="Genomic_DNA"/>
</dbReference>
<proteinExistence type="predicted"/>
<protein>
    <submittedName>
        <fullName evidence="1">13240_t:CDS:1</fullName>
    </submittedName>
</protein>
<dbReference type="AlphaFoldDB" id="A0A9N9I4V9"/>
<evidence type="ECO:0000313" key="2">
    <source>
        <dbReference type="Proteomes" id="UP000789570"/>
    </source>
</evidence>
<comment type="caution">
    <text evidence="1">The sequence shown here is derived from an EMBL/GenBank/DDBJ whole genome shotgun (WGS) entry which is preliminary data.</text>
</comment>
<accession>A0A9N9I4V9</accession>
<feature type="non-terminal residue" evidence="1">
    <location>
        <position position="60"/>
    </location>
</feature>
<evidence type="ECO:0000313" key="1">
    <source>
        <dbReference type="EMBL" id="CAG8721710.1"/>
    </source>
</evidence>
<reference evidence="1" key="1">
    <citation type="submission" date="2021-06" db="EMBL/GenBank/DDBJ databases">
        <authorList>
            <person name="Kallberg Y."/>
            <person name="Tangrot J."/>
            <person name="Rosling A."/>
        </authorList>
    </citation>
    <scope>NUCLEOTIDE SEQUENCE</scope>
    <source>
        <strain evidence="1">UK204</strain>
    </source>
</reference>